<dbReference type="EMBL" id="LR746272">
    <property type="protein sequence ID" value="CAA7401194.1"/>
    <property type="molecule type" value="Genomic_DNA"/>
</dbReference>
<evidence type="ECO:0000256" key="1">
    <source>
        <dbReference type="ARBA" id="ARBA00010502"/>
    </source>
</evidence>
<reference evidence="3" key="1">
    <citation type="submission" date="2020-02" db="EMBL/GenBank/DDBJ databases">
        <authorList>
            <person name="Scholz U."/>
            <person name="Mascher M."/>
            <person name="Fiebig A."/>
        </authorList>
    </citation>
    <scope>NUCLEOTIDE SEQUENCE</scope>
</reference>
<dbReference type="PANTHER" id="PTHR33565">
    <property type="entry name" value="DORMANCY-ASSOCIATED PROTEIN 1"/>
    <property type="match status" value="1"/>
</dbReference>
<dbReference type="Pfam" id="PF05564">
    <property type="entry name" value="Auxin_repressed"/>
    <property type="match status" value="1"/>
</dbReference>
<dbReference type="Proteomes" id="UP000663760">
    <property type="component" value="Chromosome 9"/>
</dbReference>
<keyword evidence="4" id="KW-1185">Reference proteome</keyword>
<dbReference type="PANTHER" id="PTHR33565:SF20">
    <property type="entry name" value="DORMANCY-ASSOCIATED PROTEIN HOMOLOG 4"/>
    <property type="match status" value="1"/>
</dbReference>
<protein>
    <submittedName>
        <fullName evidence="3">Uncharacterized protein</fullName>
    </submittedName>
</protein>
<comment type="similarity">
    <text evidence="1">Belongs to the DRM1/ARP family.</text>
</comment>
<feature type="region of interest" description="Disordered" evidence="2">
    <location>
        <begin position="1"/>
        <end position="54"/>
    </location>
</feature>
<dbReference type="InterPro" id="IPR008406">
    <property type="entry name" value="DRM/ARP"/>
</dbReference>
<proteinExistence type="inferred from homology"/>
<organism evidence="3 4">
    <name type="scientific">Spirodela intermedia</name>
    <name type="common">Intermediate duckweed</name>
    <dbReference type="NCBI Taxonomy" id="51605"/>
    <lineage>
        <taxon>Eukaryota</taxon>
        <taxon>Viridiplantae</taxon>
        <taxon>Streptophyta</taxon>
        <taxon>Embryophyta</taxon>
        <taxon>Tracheophyta</taxon>
        <taxon>Spermatophyta</taxon>
        <taxon>Magnoliopsida</taxon>
        <taxon>Liliopsida</taxon>
        <taxon>Araceae</taxon>
        <taxon>Lemnoideae</taxon>
        <taxon>Spirodela</taxon>
    </lineage>
</organism>
<evidence type="ECO:0000313" key="3">
    <source>
        <dbReference type="EMBL" id="CAA7401194.1"/>
    </source>
</evidence>
<feature type="compositionally biased region" description="Low complexity" evidence="2">
    <location>
        <begin position="73"/>
        <end position="93"/>
    </location>
</feature>
<name>A0A7I8KW41_SPIIN</name>
<sequence length="126" mass="13617">MDISDKLWDDTVAGPAPEAGLGRLRRNPTFSSPMRPAIQQREDSPATPPPSYDVDAAAAIRVTRSITIVRTASRGSTESGLSSRSLPSTPRTPRGGDRKHRWRKSSGTAPPEPLESLEVVISSLDR</sequence>
<feature type="region of interest" description="Disordered" evidence="2">
    <location>
        <begin position="69"/>
        <end position="126"/>
    </location>
</feature>
<evidence type="ECO:0000256" key="2">
    <source>
        <dbReference type="SAM" id="MobiDB-lite"/>
    </source>
</evidence>
<dbReference type="AlphaFoldDB" id="A0A7I8KW41"/>
<evidence type="ECO:0000313" key="4">
    <source>
        <dbReference type="Proteomes" id="UP000663760"/>
    </source>
</evidence>
<gene>
    <name evidence="3" type="ORF">SI8410_09011872</name>
</gene>
<dbReference type="OrthoDB" id="2012405at2759"/>
<accession>A0A7I8KW41</accession>